<feature type="domain" description="Metallo-beta-lactamase" evidence="7">
    <location>
        <begin position="541"/>
        <end position="740"/>
    </location>
</feature>
<keyword evidence="2" id="KW-1003">Cell membrane</keyword>
<dbReference type="OrthoDB" id="7177610at2"/>
<comment type="caution">
    <text evidence="8">The sequence shown here is derived from an EMBL/GenBank/DDBJ whole genome shotgun (WGS) entry which is preliminary data.</text>
</comment>
<sequence>MTDRARPLDLRLVPSAAICWAATIVGMLAGWRAAATLGLGLAGAGALAAGIALWGRRRGVPSTVVGVAVATVAAALLGAGFAAAIAVRAHAVAVHPLAGKAADGASATLIVVLADDPKPLRGQGFGGARRLMIRASLQSVTDAGGTTGVGGSVVVFAEAAQWENLLPGQRVTLRGRLTEPERSDLTVAVVRATGPPVRIDPPSTIQRWAGAVRERLASAASALPLDQAGLLPGLVVGDTSALPQGVKDAFTAAGLSHLTAVSGANVSIVLGAVLLLVRCAGIGPRAGAVLAGVALAAFVVIARPSPSVLRAAAMGSVALLALVTGRRRQAIPALAAAVVVLLALFPALAVDFGFALSVAATAGLVVVSPVLVDRLRERCWPRWVAEMCAVAVAAFVVTAPLVAAMSGTVSIVSIVANILVAPVVAPITVVGAVTAVLAALWAPPAALVVRLAGPPLWWLLEVADRAAAVPGGTVAVAGGVTGAAVVALVLAVAAVAARHRWSRRILLALGIGVATVWVPTRVYSPGWPADGWSFVACDVGQGDGLVLATGDGRAVVVDAGPDPGPMDRCLRRLGVGEIALLIVTHLHADHYGGLEGALGGRAVGAIAIGPASLPGGGFRFVSGAAARADVPLVRLEPGRDLVLGHLRLQVLGPLVPPPRTEATADDAANDTSLVIRAHTPAGTILLTGDVEEAGQRALLRAGVSVRADVLKLPHHGSRTTAPEFIAAVRPRLAVISVGADNPFGHPNPGIVDRVTALGAVTMRTDTDGDVAVVRSGSGALAVVGRSHGTIVP</sequence>
<dbReference type="SMART" id="SM00849">
    <property type="entry name" value="Lactamase_B"/>
    <property type="match status" value="1"/>
</dbReference>
<name>A0A3S3D1T2_9NOCA</name>
<feature type="transmembrane region" description="Helical" evidence="6">
    <location>
        <begin position="284"/>
        <end position="301"/>
    </location>
</feature>
<dbReference type="CDD" id="cd07731">
    <property type="entry name" value="ComA-like_MBL-fold"/>
    <property type="match status" value="1"/>
</dbReference>
<feature type="transmembrane region" description="Helical" evidence="6">
    <location>
        <begin position="330"/>
        <end position="348"/>
    </location>
</feature>
<evidence type="ECO:0000256" key="1">
    <source>
        <dbReference type="ARBA" id="ARBA00004651"/>
    </source>
</evidence>
<dbReference type="InterPro" id="IPR052159">
    <property type="entry name" value="Competence_DNA_uptake"/>
</dbReference>
<evidence type="ECO:0000313" key="9">
    <source>
        <dbReference type="Proteomes" id="UP000286208"/>
    </source>
</evidence>
<proteinExistence type="predicted"/>
<evidence type="ECO:0000313" key="8">
    <source>
        <dbReference type="EMBL" id="RVW11038.1"/>
    </source>
</evidence>
<dbReference type="InterPro" id="IPR035681">
    <property type="entry name" value="ComA-like_MBL"/>
</dbReference>
<dbReference type="PANTHER" id="PTHR30619">
    <property type="entry name" value="DNA INTERNALIZATION/COMPETENCE PROTEIN COMEC/REC2"/>
    <property type="match status" value="1"/>
</dbReference>
<feature type="transmembrane region" description="Helical" evidence="6">
    <location>
        <begin position="255"/>
        <end position="277"/>
    </location>
</feature>
<feature type="transmembrane region" description="Helical" evidence="6">
    <location>
        <begin position="384"/>
        <end position="405"/>
    </location>
</feature>
<feature type="transmembrane region" description="Helical" evidence="6">
    <location>
        <begin position="411"/>
        <end position="433"/>
    </location>
</feature>
<dbReference type="AlphaFoldDB" id="A0A3S3D1T2"/>
<dbReference type="InterPro" id="IPR036866">
    <property type="entry name" value="RibonucZ/Hydroxyglut_hydro"/>
</dbReference>
<feature type="transmembrane region" description="Helical" evidence="6">
    <location>
        <begin position="67"/>
        <end position="87"/>
    </location>
</feature>
<gene>
    <name evidence="8" type="ORF">EGT67_00765</name>
</gene>
<feature type="transmembrane region" description="Helical" evidence="6">
    <location>
        <begin position="37"/>
        <end position="55"/>
    </location>
</feature>
<feature type="transmembrane region" description="Helical" evidence="6">
    <location>
        <begin position="440"/>
        <end position="460"/>
    </location>
</feature>
<dbReference type="InterPro" id="IPR001279">
    <property type="entry name" value="Metallo-B-lactamas"/>
</dbReference>
<keyword evidence="5 6" id="KW-0472">Membrane</keyword>
<evidence type="ECO:0000256" key="3">
    <source>
        <dbReference type="ARBA" id="ARBA00022692"/>
    </source>
</evidence>
<dbReference type="SUPFAM" id="SSF56281">
    <property type="entry name" value="Metallo-hydrolase/oxidoreductase"/>
    <property type="match status" value="1"/>
</dbReference>
<feature type="transmembrane region" description="Helical" evidence="6">
    <location>
        <begin position="307"/>
        <end position="323"/>
    </location>
</feature>
<dbReference type="Pfam" id="PF03772">
    <property type="entry name" value="Competence"/>
    <property type="match status" value="1"/>
</dbReference>
<dbReference type="NCBIfam" id="TIGR00360">
    <property type="entry name" value="ComEC_N-term"/>
    <property type="match status" value="1"/>
</dbReference>
<feature type="transmembrane region" description="Helical" evidence="6">
    <location>
        <begin position="354"/>
        <end position="372"/>
    </location>
</feature>
<evidence type="ECO:0000256" key="4">
    <source>
        <dbReference type="ARBA" id="ARBA00022989"/>
    </source>
</evidence>
<dbReference type="Pfam" id="PF00753">
    <property type="entry name" value="Lactamase_B"/>
    <property type="match status" value="1"/>
</dbReference>
<evidence type="ECO:0000256" key="2">
    <source>
        <dbReference type="ARBA" id="ARBA00022475"/>
    </source>
</evidence>
<feature type="transmembrane region" description="Helical" evidence="6">
    <location>
        <begin position="472"/>
        <end position="497"/>
    </location>
</feature>
<dbReference type="PANTHER" id="PTHR30619:SF1">
    <property type="entry name" value="RECOMBINATION PROTEIN 2"/>
    <property type="match status" value="1"/>
</dbReference>
<keyword evidence="3 6" id="KW-0812">Transmembrane</keyword>
<reference evidence="8 9" key="1">
    <citation type="submission" date="2018-11" db="EMBL/GenBank/DDBJ databases">
        <title>Rhodococcus spongicola sp. nov. and Rhodococcus xishaensis sp. nov. from marine sponges.</title>
        <authorList>
            <person name="Li L."/>
            <person name="Lin H.W."/>
        </authorList>
    </citation>
    <scope>NUCLEOTIDE SEQUENCE [LARGE SCALE GENOMIC DNA]</scope>
    <source>
        <strain evidence="8 9">CCTCC AB2014297</strain>
    </source>
</reference>
<evidence type="ECO:0000259" key="7">
    <source>
        <dbReference type="SMART" id="SM00849"/>
    </source>
</evidence>
<keyword evidence="4 6" id="KW-1133">Transmembrane helix</keyword>
<organism evidence="8 9">
    <name type="scientific">Prescottella agglutinans</name>
    <dbReference type="NCBI Taxonomy" id="1644129"/>
    <lineage>
        <taxon>Bacteria</taxon>
        <taxon>Bacillati</taxon>
        <taxon>Actinomycetota</taxon>
        <taxon>Actinomycetes</taxon>
        <taxon>Mycobacteriales</taxon>
        <taxon>Nocardiaceae</taxon>
        <taxon>Prescottella</taxon>
    </lineage>
</organism>
<comment type="subcellular location">
    <subcellularLocation>
        <location evidence="1">Cell membrane</location>
        <topology evidence="1">Multi-pass membrane protein</topology>
    </subcellularLocation>
</comment>
<dbReference type="InterPro" id="IPR004477">
    <property type="entry name" value="ComEC_N"/>
</dbReference>
<feature type="transmembrane region" description="Helical" evidence="6">
    <location>
        <begin position="12"/>
        <end position="31"/>
    </location>
</feature>
<evidence type="ECO:0000256" key="5">
    <source>
        <dbReference type="ARBA" id="ARBA00023136"/>
    </source>
</evidence>
<dbReference type="EMBL" id="RKLP01000001">
    <property type="protein sequence ID" value="RVW11038.1"/>
    <property type="molecule type" value="Genomic_DNA"/>
</dbReference>
<dbReference type="Gene3D" id="3.60.15.10">
    <property type="entry name" value="Ribonuclease Z/Hydroxyacylglutathione hydrolase-like"/>
    <property type="match status" value="1"/>
</dbReference>
<dbReference type="GO" id="GO:0005886">
    <property type="term" value="C:plasma membrane"/>
    <property type="evidence" value="ECO:0007669"/>
    <property type="project" value="UniProtKB-SubCell"/>
</dbReference>
<accession>A0A3S3D1T2</accession>
<protein>
    <submittedName>
        <fullName evidence="8">DUF4131 domain-containing protein</fullName>
    </submittedName>
</protein>
<keyword evidence="9" id="KW-1185">Reference proteome</keyword>
<evidence type="ECO:0000256" key="6">
    <source>
        <dbReference type="SAM" id="Phobius"/>
    </source>
</evidence>
<dbReference type="Proteomes" id="UP000286208">
    <property type="component" value="Unassembled WGS sequence"/>
</dbReference>